<evidence type="ECO:0000313" key="5">
    <source>
        <dbReference type="EMBL" id="KAJ4947330.1"/>
    </source>
</evidence>
<evidence type="ECO:0000256" key="3">
    <source>
        <dbReference type="ARBA" id="ARBA00043265"/>
    </source>
</evidence>
<sequence length="143" mass="16092">MAWVRQAPGKGLEWIAAISGSSSIYYSESVKGRFTISRDNNRQQLYLQMRSLTAVDSAVYYCSGFTFSSYWMAWVRQAPGKGLEWIAYINSGSSSIYYSESVKGRFTISRDSNRQQVYLQMSSLTAVDSAVYYCARDTVTEAG</sequence>
<dbReference type="Gene3D" id="2.60.40.10">
    <property type="entry name" value="Immunoglobulins"/>
    <property type="match status" value="2"/>
</dbReference>
<gene>
    <name evidence="5" type="ORF">JOQ06_009366</name>
</gene>
<dbReference type="InterPro" id="IPR013106">
    <property type="entry name" value="Ig_V-set"/>
</dbReference>
<evidence type="ECO:0000256" key="2">
    <source>
        <dbReference type="ARBA" id="ARBA00023130"/>
    </source>
</evidence>
<keyword evidence="1" id="KW-0391">Immunity</keyword>
<evidence type="ECO:0000256" key="1">
    <source>
        <dbReference type="ARBA" id="ARBA00022859"/>
    </source>
</evidence>
<name>A0AAD6BN63_9TELE</name>
<feature type="domain" description="Immunoglobulin V-set" evidence="4">
    <location>
        <begin position="1"/>
        <end position="64"/>
    </location>
</feature>
<dbReference type="InterPro" id="IPR013783">
    <property type="entry name" value="Ig-like_fold"/>
</dbReference>
<dbReference type="SUPFAM" id="SSF48726">
    <property type="entry name" value="Immunoglobulin"/>
    <property type="match status" value="2"/>
</dbReference>
<evidence type="ECO:0000313" key="6">
    <source>
        <dbReference type="Proteomes" id="UP001219934"/>
    </source>
</evidence>
<proteinExistence type="predicted"/>
<dbReference type="EMBL" id="JAPTMU010000002">
    <property type="protein sequence ID" value="KAJ4947330.1"/>
    <property type="molecule type" value="Genomic_DNA"/>
</dbReference>
<dbReference type="InterPro" id="IPR036179">
    <property type="entry name" value="Ig-like_dom_sf"/>
</dbReference>
<reference evidence="5" key="1">
    <citation type="submission" date="2022-11" db="EMBL/GenBank/DDBJ databases">
        <title>Chromosome-level genome of Pogonophryne albipinna.</title>
        <authorList>
            <person name="Jo E."/>
        </authorList>
    </citation>
    <scope>NUCLEOTIDE SEQUENCE</scope>
    <source>
        <strain evidence="5">SGF0006</strain>
        <tissue evidence="5">Muscle</tissue>
    </source>
</reference>
<keyword evidence="3" id="KW-1280">Immunoglobulin</keyword>
<keyword evidence="2" id="KW-1064">Adaptive immunity</keyword>
<evidence type="ECO:0000259" key="4">
    <source>
        <dbReference type="SMART" id="SM00406"/>
    </source>
</evidence>
<dbReference type="GO" id="GO:0005576">
    <property type="term" value="C:extracellular region"/>
    <property type="evidence" value="ECO:0007669"/>
    <property type="project" value="UniProtKB-ARBA"/>
</dbReference>
<accession>A0AAD6BN63</accession>
<dbReference type="SMART" id="SM00406">
    <property type="entry name" value="IGv"/>
    <property type="match status" value="2"/>
</dbReference>
<dbReference type="GO" id="GO:0002250">
    <property type="term" value="P:adaptive immune response"/>
    <property type="evidence" value="ECO:0007669"/>
    <property type="project" value="UniProtKB-KW"/>
</dbReference>
<dbReference type="InterPro" id="IPR050199">
    <property type="entry name" value="IgHV"/>
</dbReference>
<organism evidence="5 6">
    <name type="scientific">Pogonophryne albipinna</name>
    <dbReference type="NCBI Taxonomy" id="1090488"/>
    <lineage>
        <taxon>Eukaryota</taxon>
        <taxon>Metazoa</taxon>
        <taxon>Chordata</taxon>
        <taxon>Craniata</taxon>
        <taxon>Vertebrata</taxon>
        <taxon>Euteleostomi</taxon>
        <taxon>Actinopterygii</taxon>
        <taxon>Neopterygii</taxon>
        <taxon>Teleostei</taxon>
        <taxon>Neoteleostei</taxon>
        <taxon>Acanthomorphata</taxon>
        <taxon>Eupercaria</taxon>
        <taxon>Perciformes</taxon>
        <taxon>Notothenioidei</taxon>
        <taxon>Pogonophryne</taxon>
    </lineage>
</organism>
<dbReference type="GO" id="GO:0019814">
    <property type="term" value="C:immunoglobulin complex"/>
    <property type="evidence" value="ECO:0007669"/>
    <property type="project" value="UniProtKB-KW"/>
</dbReference>
<feature type="domain" description="Immunoglobulin V-set" evidence="4">
    <location>
        <begin position="65"/>
        <end position="136"/>
    </location>
</feature>
<comment type="caution">
    <text evidence="5">The sequence shown here is derived from an EMBL/GenBank/DDBJ whole genome shotgun (WGS) entry which is preliminary data.</text>
</comment>
<dbReference type="AlphaFoldDB" id="A0AAD6BN63"/>
<dbReference type="Proteomes" id="UP001219934">
    <property type="component" value="Unassembled WGS sequence"/>
</dbReference>
<dbReference type="Pfam" id="PF07686">
    <property type="entry name" value="V-set"/>
    <property type="match status" value="2"/>
</dbReference>
<dbReference type="PANTHER" id="PTHR23266">
    <property type="entry name" value="IMMUNOGLOBULIN HEAVY CHAIN"/>
    <property type="match status" value="1"/>
</dbReference>
<protein>
    <recommendedName>
        <fullName evidence="4">Immunoglobulin V-set domain-containing protein</fullName>
    </recommendedName>
</protein>
<keyword evidence="6" id="KW-1185">Reference proteome</keyword>